<dbReference type="SUPFAM" id="SSF56024">
    <property type="entry name" value="Phospholipase D/nuclease"/>
    <property type="match status" value="1"/>
</dbReference>
<evidence type="ECO:0000259" key="2">
    <source>
        <dbReference type="PROSITE" id="PS51194"/>
    </source>
</evidence>
<dbReference type="PROSITE" id="PS51194">
    <property type="entry name" value="HELICASE_CTER"/>
    <property type="match status" value="1"/>
</dbReference>
<dbReference type="InterPro" id="IPR058403">
    <property type="entry name" value="DUF8090"/>
</dbReference>
<dbReference type="InterPro" id="IPR025202">
    <property type="entry name" value="PLD-like_dom"/>
</dbReference>
<gene>
    <name evidence="3" type="ORF">ACFO5I_01400</name>
</gene>
<dbReference type="InterPro" id="IPR001650">
    <property type="entry name" value="Helicase_C-like"/>
</dbReference>
<dbReference type="CDD" id="cd18799">
    <property type="entry name" value="SF2_C_EcoAI-like"/>
    <property type="match status" value="1"/>
</dbReference>
<accession>A0ABV9MQZ9</accession>
<proteinExistence type="predicted"/>
<feature type="domain" description="Helicase C-terminal" evidence="2">
    <location>
        <begin position="431"/>
        <end position="595"/>
    </location>
</feature>
<dbReference type="PANTHER" id="PTHR47396:SF1">
    <property type="entry name" value="ATP-DEPENDENT HELICASE IRC3-RELATED"/>
    <property type="match status" value="1"/>
</dbReference>
<name>A0ABV9MQZ9_9ENTE</name>
<dbReference type="Pfam" id="PF13091">
    <property type="entry name" value="PLDc_2"/>
    <property type="match status" value="1"/>
</dbReference>
<keyword evidence="3" id="KW-0067">ATP-binding</keyword>
<dbReference type="Proteomes" id="UP001595969">
    <property type="component" value="Unassembled WGS sequence"/>
</dbReference>
<dbReference type="Pfam" id="PF11907">
    <property type="entry name" value="DUF3427"/>
    <property type="match status" value="1"/>
</dbReference>
<feature type="domain" description="Helicase ATP-binding" evidence="1">
    <location>
        <begin position="228"/>
        <end position="380"/>
    </location>
</feature>
<dbReference type="Pfam" id="PF04851">
    <property type="entry name" value="ResIII"/>
    <property type="match status" value="1"/>
</dbReference>
<evidence type="ECO:0000313" key="4">
    <source>
        <dbReference type="Proteomes" id="UP001595969"/>
    </source>
</evidence>
<keyword evidence="3" id="KW-0347">Helicase</keyword>
<dbReference type="Pfam" id="PF00271">
    <property type="entry name" value="Helicase_C"/>
    <property type="match status" value="1"/>
</dbReference>
<dbReference type="InterPro" id="IPR014001">
    <property type="entry name" value="Helicase_ATP-bd"/>
</dbReference>
<keyword evidence="4" id="KW-1185">Reference proteome</keyword>
<dbReference type="SMART" id="SM00487">
    <property type="entry name" value="DEXDc"/>
    <property type="match status" value="1"/>
</dbReference>
<dbReference type="Gene3D" id="3.30.870.10">
    <property type="entry name" value="Endonuclease Chain A"/>
    <property type="match status" value="1"/>
</dbReference>
<dbReference type="EMBL" id="JBHSGS010000008">
    <property type="protein sequence ID" value="MFC4718402.1"/>
    <property type="molecule type" value="Genomic_DNA"/>
</dbReference>
<evidence type="ECO:0000313" key="3">
    <source>
        <dbReference type="EMBL" id="MFC4718402.1"/>
    </source>
</evidence>
<dbReference type="Gene3D" id="3.40.50.300">
    <property type="entry name" value="P-loop containing nucleotide triphosphate hydrolases"/>
    <property type="match status" value="2"/>
</dbReference>
<dbReference type="EC" id="3.6.4.-" evidence="3"/>
<dbReference type="EC" id="3.1.4.4" evidence="3"/>
<reference evidence="4" key="1">
    <citation type="journal article" date="2019" name="Int. J. Syst. Evol. Microbiol.">
        <title>The Global Catalogue of Microorganisms (GCM) 10K type strain sequencing project: providing services to taxonomists for standard genome sequencing and annotation.</title>
        <authorList>
            <consortium name="The Broad Institute Genomics Platform"/>
            <consortium name="The Broad Institute Genome Sequencing Center for Infectious Disease"/>
            <person name="Wu L."/>
            <person name="Ma J."/>
        </authorList>
    </citation>
    <scope>NUCLEOTIDE SEQUENCE [LARGE SCALE GENOMIC DNA]</scope>
    <source>
        <strain evidence="4">CGMCC 1.19032</strain>
    </source>
</reference>
<dbReference type="InterPro" id="IPR006935">
    <property type="entry name" value="Helicase/UvrB_N"/>
</dbReference>
<dbReference type="GO" id="GO:0004630">
    <property type="term" value="F:phospholipase D activity"/>
    <property type="evidence" value="ECO:0007669"/>
    <property type="project" value="UniProtKB-EC"/>
</dbReference>
<dbReference type="InterPro" id="IPR021835">
    <property type="entry name" value="DUF3427"/>
</dbReference>
<dbReference type="SMART" id="SM00490">
    <property type="entry name" value="HELICc"/>
    <property type="match status" value="1"/>
</dbReference>
<dbReference type="SUPFAM" id="SSF52540">
    <property type="entry name" value="P-loop containing nucleoside triphosphate hydrolases"/>
    <property type="match status" value="1"/>
</dbReference>
<keyword evidence="3" id="KW-0547">Nucleotide-binding</keyword>
<dbReference type="Pfam" id="PF26350">
    <property type="entry name" value="DUF8090"/>
    <property type="match status" value="1"/>
</dbReference>
<evidence type="ECO:0000259" key="1">
    <source>
        <dbReference type="PROSITE" id="PS51192"/>
    </source>
</evidence>
<dbReference type="PROSITE" id="PS51192">
    <property type="entry name" value="HELICASE_ATP_BIND_1"/>
    <property type="match status" value="1"/>
</dbReference>
<dbReference type="CDD" id="cd18032">
    <property type="entry name" value="DEXHc_RE_I_III_res"/>
    <property type="match status" value="1"/>
</dbReference>
<keyword evidence="3" id="KW-0378">Hydrolase</keyword>
<dbReference type="InterPro" id="IPR050742">
    <property type="entry name" value="Helicase_Restrict-Modif_Enz"/>
</dbReference>
<sequence>MDVLEQSLKKAFINRDLAGSKYDPKIIINQPEKKEYFLNILQDEIDSCEEFFFSIAFVTQGGLNALKTHLSDLHQKGIKGKLLTSTYLNFNHPDVFESLLSIPNLEVRISEKAGFHAKGYLFSQKNYQSFIIGSSNLTMNALKVNYEWNIRLTSYDHGAIIHQIRENMQQEWTQSLTLNQEWIQEYRQNYHPLIVNKEDLSVFEKGDDLSGYIMPNKMQQAALKNLRDLRIAKEKKGLVISATGTGKTYLSAFDVLQARPNKMLFIVHREQILMSAKASFKKIIGGSDSDYGILSGNKKEIEAKYLFATIQTISKDVYQELFSQDYFDYILVDEVHKAGAQSYLKVLDYFNPKFLLGMTATPERTDGYNIFELFDYNIAYEIRLQEALEEDFLCPFHYFGVTDYEVSGEVISETSQLQDLVATERVNFLLDRIQYYGCSHNQPKGLVFCSRKEEAKVLATAFIERGIPASYLTGDHTIEAREKEIEKLEAGQIHYIFTVDIFNEGIDIPKINQVIMLRNTESSIIFVQQLGRGLRKDPSKEFVTVIDFIGNYKNNYMIPMALSGDVSRNKNNLRQRTFETNYISGVSSINFEAIAKERIFKSINTAKMDSMAELRRIYQEMKNRLNRIPYLNDFQKQGVLDPLVLVNKFEHYQEFLVKIKESDRHLTVNEGKLLKVFGRELLPGMRQQELFVIQKILQGELSFTRESIKKLFLSNGFDADEETIDSVIGTLDLSFYVGSLKTNYAGGEFLRVEDDQIQVSETLKLALQNPYFVHLFEDCLSVSLEKSKNYQGHQPYTLYNKYRRRDTIRLLNWKEQMVDQNIGGYTYKQDRRQFVIFVTLHKEEDFKGALMAYEDELLDENTLHYFTKSPRTIHSPEVKILQNAKDWDIYVFAQKSNDEGTDFYYLGEVKPDVTTIKQVEKSVKDGKKQSVVQMNLKFAQSIDSKLYKYLTVSEG</sequence>
<dbReference type="RefSeq" id="WP_204654617.1">
    <property type="nucleotide sequence ID" value="NZ_JAFBFD010000032.1"/>
</dbReference>
<organism evidence="3 4">
    <name type="scientific">Enterococcus lemanii</name>
    <dbReference type="NCBI Taxonomy" id="1159752"/>
    <lineage>
        <taxon>Bacteria</taxon>
        <taxon>Bacillati</taxon>
        <taxon>Bacillota</taxon>
        <taxon>Bacilli</taxon>
        <taxon>Lactobacillales</taxon>
        <taxon>Enterococcaceae</taxon>
        <taxon>Enterococcus</taxon>
    </lineage>
</organism>
<protein>
    <submittedName>
        <fullName evidence="3">DEAD/DEAH box helicase</fullName>
        <ecNumber evidence="3">3.1.4.4</ecNumber>
        <ecNumber evidence="3">3.6.4.-</ecNumber>
    </submittedName>
</protein>
<comment type="caution">
    <text evidence="3">The sequence shown here is derived from an EMBL/GenBank/DDBJ whole genome shotgun (WGS) entry which is preliminary data.</text>
</comment>
<dbReference type="InterPro" id="IPR027417">
    <property type="entry name" value="P-loop_NTPase"/>
</dbReference>
<dbReference type="PANTHER" id="PTHR47396">
    <property type="entry name" value="TYPE I RESTRICTION ENZYME ECOKI R PROTEIN"/>
    <property type="match status" value="1"/>
</dbReference>
<dbReference type="CDD" id="cd09204">
    <property type="entry name" value="PLDc_N_DEXD_b2"/>
    <property type="match status" value="1"/>
</dbReference>
<dbReference type="GO" id="GO:0004386">
    <property type="term" value="F:helicase activity"/>
    <property type="evidence" value="ECO:0007669"/>
    <property type="project" value="UniProtKB-KW"/>
</dbReference>